<proteinExistence type="inferred from homology"/>
<dbReference type="NCBIfam" id="TIGR00593">
    <property type="entry name" value="pola"/>
    <property type="match status" value="1"/>
</dbReference>
<feature type="domain" description="3'-5' exonuclease" evidence="17">
    <location>
        <begin position="300"/>
        <end position="458"/>
    </location>
</feature>
<dbReference type="SMART" id="SM00475">
    <property type="entry name" value="53EXOc"/>
    <property type="match status" value="1"/>
</dbReference>
<dbReference type="InterPro" id="IPR029060">
    <property type="entry name" value="PIN-like_dom_sf"/>
</dbReference>
<dbReference type="EC" id="2.7.7.7" evidence="2 15"/>
<feature type="domain" description="5'-3' exonuclease" evidence="18">
    <location>
        <begin position="2"/>
        <end position="261"/>
    </location>
</feature>
<dbReference type="SUPFAM" id="SSF47807">
    <property type="entry name" value="5' to 3' exonuclease, C-terminal subdomain"/>
    <property type="match status" value="1"/>
</dbReference>
<dbReference type="Pfam" id="PF01367">
    <property type="entry name" value="5_3_exonuc"/>
    <property type="match status" value="1"/>
</dbReference>
<evidence type="ECO:0000259" key="19">
    <source>
        <dbReference type="SMART" id="SM00482"/>
    </source>
</evidence>
<evidence type="ECO:0000256" key="1">
    <source>
        <dbReference type="ARBA" id="ARBA00007705"/>
    </source>
</evidence>
<dbReference type="GO" id="GO:0008408">
    <property type="term" value="F:3'-5' exonuclease activity"/>
    <property type="evidence" value="ECO:0007669"/>
    <property type="project" value="InterPro"/>
</dbReference>
<dbReference type="InterPro" id="IPR043502">
    <property type="entry name" value="DNA/RNA_pol_sf"/>
</dbReference>
<dbReference type="CDD" id="cd09898">
    <property type="entry name" value="H3TH_53EXO"/>
    <property type="match status" value="1"/>
</dbReference>
<dbReference type="FunFam" id="1.10.150.20:FF:000002">
    <property type="entry name" value="DNA polymerase I"/>
    <property type="match status" value="1"/>
</dbReference>
<organism evidence="20 21">
    <name type="scientific">Inconstantimicrobium porci</name>
    <dbReference type="NCBI Taxonomy" id="2652291"/>
    <lineage>
        <taxon>Bacteria</taxon>
        <taxon>Bacillati</taxon>
        <taxon>Bacillota</taxon>
        <taxon>Clostridia</taxon>
        <taxon>Eubacteriales</taxon>
        <taxon>Clostridiaceae</taxon>
        <taxon>Inconstantimicrobium</taxon>
    </lineage>
</organism>
<dbReference type="SUPFAM" id="SSF88723">
    <property type="entry name" value="PIN domain-like"/>
    <property type="match status" value="1"/>
</dbReference>
<dbReference type="InterPro" id="IPR054690">
    <property type="entry name" value="DNA_polI_exonuclease"/>
</dbReference>
<dbReference type="Gene3D" id="1.20.1060.10">
    <property type="entry name" value="Taq DNA Polymerase, Chain T, domain 4"/>
    <property type="match status" value="1"/>
</dbReference>
<evidence type="ECO:0000256" key="3">
    <source>
        <dbReference type="ARBA" id="ARBA00020311"/>
    </source>
</evidence>
<evidence type="ECO:0000256" key="11">
    <source>
        <dbReference type="ARBA" id="ARBA00022932"/>
    </source>
</evidence>
<dbReference type="FunFam" id="1.20.1060.10:FF:000001">
    <property type="entry name" value="DNA polymerase I"/>
    <property type="match status" value="1"/>
</dbReference>
<keyword evidence="13 16" id="KW-0234">DNA repair</keyword>
<accession>A0A7X2T0J5</accession>
<dbReference type="Pfam" id="PF00476">
    <property type="entry name" value="DNA_pol_A"/>
    <property type="match status" value="1"/>
</dbReference>
<dbReference type="SMART" id="SM00279">
    <property type="entry name" value="HhH2"/>
    <property type="match status" value="1"/>
</dbReference>
<sequence>MKKVLILDGNSLAFRAFYALPLLTTSEGKYTNALYGFTNMLFKMKEEINPDYIFAAFDRKALTFRHLEYKDYKAGRKKMPSELAEQFPRIKQMLSIMNIKIYEIEGYEADDIIGTIADKCGASGMEVYVVTGDRDALQLASDNINVVITKKGVSETESYTKERMMEEFKVTPQQFIDVKGLMGDKSDNIPGVPGVGEKTAFKLIAEYGSIENVLENIDKISGKKLKENLEAFKEQAVHSKHLATIVKDVPIEFNIEDIKVSEADAKELKKFIIQYQMKSLLNKLPECGEDTEEIKTDINYEKIDSNEKLKSFVDSIKDISFISYELKGTERFSTKVIDNLYVLTGGKSYVIEYSKIENEVESLDLLKKYFEKDEIKKVVHDCKNLITVLSKMNIEVKGMIFDTAISAYLLDSAKQNYSLPKLVNDYLCEDVDEVDSDIKIIENSFMSRLYETLKSKIEEQQMEKLLYEVEMPLCFVLSAMESAGFNVNRNKLDELEVKFREEIDKTQRIIYELCDEEFNINSPKQLGKILFEKLDLPIIKKTKTGYSTNAEVLEKLADKHPVIEKIIYFRQITKIYSTYVEGLKQVIDKDGKIHSSFNQTVTTTGRLSSTDPNLQNIPIKYEMGREIRKVFIPNNEDDIILSADYSQIELRVLAHMAGDENMINAFAHHTDIHTKTASEVFNVPIEEVTSLLRSRAKAVNFGIVYGISDFSLSQDLHITRKEAKQYMDAYFERYPKVKEYLDKTIVDAKKDGYALTILNRKRYIPEISASNKIVKALGERLAMNAPIQGSAADIIKLAMIHVYDELKKNKFKSEIILQVHDELILNVKQNEFEQVKLLVKTEMENALKLHVGLDVDINTGNTWYEAK</sequence>
<dbReference type="InterPro" id="IPR012337">
    <property type="entry name" value="RNaseH-like_sf"/>
</dbReference>
<dbReference type="FunFam" id="3.40.50.1010:FF:000001">
    <property type="entry name" value="DNA polymerase I"/>
    <property type="match status" value="1"/>
</dbReference>
<evidence type="ECO:0000259" key="18">
    <source>
        <dbReference type="SMART" id="SM00475"/>
    </source>
</evidence>
<dbReference type="Proteomes" id="UP000460287">
    <property type="component" value="Unassembled WGS sequence"/>
</dbReference>
<evidence type="ECO:0000256" key="13">
    <source>
        <dbReference type="ARBA" id="ARBA00023204"/>
    </source>
</evidence>
<dbReference type="Pfam" id="PF02739">
    <property type="entry name" value="5_3_exonuc_N"/>
    <property type="match status" value="1"/>
</dbReference>
<protein>
    <recommendedName>
        <fullName evidence="3 15">DNA polymerase I</fullName>
        <ecNumber evidence="2 15">2.7.7.7</ecNumber>
    </recommendedName>
</protein>
<dbReference type="InterPro" id="IPR002298">
    <property type="entry name" value="DNA_polymerase_A"/>
</dbReference>
<dbReference type="Gene3D" id="1.10.150.20">
    <property type="entry name" value="5' to 3' exonuclease, C-terminal subdomain"/>
    <property type="match status" value="2"/>
</dbReference>
<dbReference type="InterPro" id="IPR008918">
    <property type="entry name" value="HhH2"/>
</dbReference>
<dbReference type="GO" id="GO:0006302">
    <property type="term" value="P:double-strand break repair"/>
    <property type="evidence" value="ECO:0007669"/>
    <property type="project" value="TreeGrafter"/>
</dbReference>
<evidence type="ECO:0000256" key="15">
    <source>
        <dbReference type="NCBIfam" id="TIGR00593"/>
    </source>
</evidence>
<dbReference type="PANTHER" id="PTHR10133">
    <property type="entry name" value="DNA POLYMERASE I"/>
    <property type="match status" value="1"/>
</dbReference>
<dbReference type="SMART" id="SM00482">
    <property type="entry name" value="POLAc"/>
    <property type="match status" value="1"/>
</dbReference>
<keyword evidence="10" id="KW-0269">Exonuclease</keyword>
<comment type="catalytic activity">
    <reaction evidence="14 16">
        <text>DNA(n) + a 2'-deoxyribonucleoside 5'-triphosphate = DNA(n+1) + diphosphate</text>
        <dbReference type="Rhea" id="RHEA:22508"/>
        <dbReference type="Rhea" id="RHEA-COMP:17339"/>
        <dbReference type="Rhea" id="RHEA-COMP:17340"/>
        <dbReference type="ChEBI" id="CHEBI:33019"/>
        <dbReference type="ChEBI" id="CHEBI:61560"/>
        <dbReference type="ChEBI" id="CHEBI:173112"/>
        <dbReference type="EC" id="2.7.7.7"/>
    </reaction>
</comment>
<dbReference type="SMART" id="SM00474">
    <property type="entry name" value="35EXOc"/>
    <property type="match status" value="1"/>
</dbReference>
<keyword evidence="7" id="KW-0540">Nuclease</keyword>
<keyword evidence="8 16" id="KW-0227">DNA damage</keyword>
<dbReference type="GO" id="GO:0003677">
    <property type="term" value="F:DNA binding"/>
    <property type="evidence" value="ECO:0007669"/>
    <property type="project" value="UniProtKB-UniRule"/>
</dbReference>
<dbReference type="CDD" id="cd09859">
    <property type="entry name" value="PIN_53EXO"/>
    <property type="match status" value="1"/>
</dbReference>
<evidence type="ECO:0000313" key="20">
    <source>
        <dbReference type="EMBL" id="MSR90691.1"/>
    </source>
</evidence>
<dbReference type="InterPro" id="IPR019760">
    <property type="entry name" value="DNA-dir_DNA_pol_A_CS"/>
</dbReference>
<dbReference type="Pfam" id="PF22619">
    <property type="entry name" value="DNA_polI_exo1"/>
    <property type="match status" value="1"/>
</dbReference>
<dbReference type="SUPFAM" id="SSF56672">
    <property type="entry name" value="DNA/RNA polymerases"/>
    <property type="match status" value="1"/>
</dbReference>
<evidence type="ECO:0000256" key="16">
    <source>
        <dbReference type="RuleBase" id="RU004460"/>
    </source>
</evidence>
<name>A0A7X2T0J5_9CLOT</name>
<evidence type="ECO:0000313" key="21">
    <source>
        <dbReference type="Proteomes" id="UP000460287"/>
    </source>
</evidence>
<dbReference type="NCBIfam" id="NF004397">
    <property type="entry name" value="PRK05755.1"/>
    <property type="match status" value="1"/>
</dbReference>
<dbReference type="GO" id="GO:0008409">
    <property type="term" value="F:5'-3' exonuclease activity"/>
    <property type="evidence" value="ECO:0007669"/>
    <property type="project" value="InterPro"/>
</dbReference>
<dbReference type="Gene3D" id="3.30.420.10">
    <property type="entry name" value="Ribonuclease H-like superfamily/Ribonuclease H"/>
    <property type="match status" value="1"/>
</dbReference>
<feature type="domain" description="DNA-directed DNA polymerase family A palm" evidence="19">
    <location>
        <begin position="624"/>
        <end position="831"/>
    </location>
</feature>
<keyword evidence="12 16" id="KW-0238">DNA-binding</keyword>
<dbReference type="InterPro" id="IPR020045">
    <property type="entry name" value="DNA_polI_H3TH"/>
</dbReference>
<keyword evidence="21" id="KW-1185">Reference proteome</keyword>
<dbReference type="InterPro" id="IPR036397">
    <property type="entry name" value="RNaseH_sf"/>
</dbReference>
<keyword evidence="9" id="KW-0378">Hydrolase</keyword>
<dbReference type="AlphaFoldDB" id="A0A7X2T0J5"/>
<dbReference type="InterPro" id="IPR002562">
    <property type="entry name" value="3'-5'_exonuclease_dom"/>
</dbReference>
<dbReference type="CDD" id="cd08637">
    <property type="entry name" value="DNA_pol_A_pol_I_C"/>
    <property type="match status" value="1"/>
</dbReference>
<evidence type="ECO:0000256" key="7">
    <source>
        <dbReference type="ARBA" id="ARBA00022722"/>
    </source>
</evidence>
<reference evidence="20 21" key="1">
    <citation type="submission" date="2019-08" db="EMBL/GenBank/DDBJ databases">
        <title>In-depth cultivation of the pig gut microbiome towards novel bacterial diversity and tailored functional studies.</title>
        <authorList>
            <person name="Wylensek D."/>
            <person name="Hitch T.C.A."/>
            <person name="Clavel T."/>
        </authorList>
    </citation>
    <scope>NUCLEOTIDE SEQUENCE [LARGE SCALE GENOMIC DNA]</scope>
    <source>
        <strain evidence="20 21">WCA-383-APC-5B</strain>
    </source>
</reference>
<dbReference type="CDD" id="cd06140">
    <property type="entry name" value="DNA_polA_I_Bacillus_like_exo"/>
    <property type="match status" value="1"/>
</dbReference>
<keyword evidence="5 16" id="KW-0548">Nucleotidyltransferase</keyword>
<comment type="subunit">
    <text evidence="16">Single-chain monomer with multiple functions.</text>
</comment>
<evidence type="ECO:0000256" key="5">
    <source>
        <dbReference type="ARBA" id="ARBA00022695"/>
    </source>
</evidence>
<comment type="caution">
    <text evidence="20">The sequence shown here is derived from an EMBL/GenBank/DDBJ whole genome shotgun (WGS) entry which is preliminary data.</text>
</comment>
<comment type="similarity">
    <text evidence="1 16">Belongs to the DNA polymerase type-A family.</text>
</comment>
<keyword evidence="4 16" id="KW-0808">Transferase</keyword>
<dbReference type="InterPro" id="IPR020046">
    <property type="entry name" value="5-3_exonucl_a-hlix_arch_N"/>
</dbReference>
<dbReference type="InterPro" id="IPR001098">
    <property type="entry name" value="DNA-dir_DNA_pol_A_palm_dom"/>
</dbReference>
<evidence type="ECO:0000256" key="14">
    <source>
        <dbReference type="ARBA" id="ARBA00049244"/>
    </source>
</evidence>
<dbReference type="PROSITE" id="PS00447">
    <property type="entry name" value="DNA_POLYMERASE_A"/>
    <property type="match status" value="1"/>
</dbReference>
<evidence type="ECO:0000256" key="12">
    <source>
        <dbReference type="ARBA" id="ARBA00023125"/>
    </source>
</evidence>
<gene>
    <name evidence="16 20" type="primary">polA</name>
    <name evidence="20" type="ORF">FYJ33_04475</name>
</gene>
<dbReference type="InterPro" id="IPR018320">
    <property type="entry name" value="DNA_polymerase_1"/>
</dbReference>
<dbReference type="FunFam" id="1.10.150.20:FF:000003">
    <property type="entry name" value="DNA polymerase I"/>
    <property type="match status" value="1"/>
</dbReference>
<dbReference type="EMBL" id="VULX01000003">
    <property type="protein sequence ID" value="MSR90691.1"/>
    <property type="molecule type" value="Genomic_DNA"/>
</dbReference>
<evidence type="ECO:0000256" key="4">
    <source>
        <dbReference type="ARBA" id="ARBA00022679"/>
    </source>
</evidence>
<evidence type="ECO:0000256" key="8">
    <source>
        <dbReference type="ARBA" id="ARBA00022763"/>
    </source>
</evidence>
<evidence type="ECO:0000256" key="10">
    <source>
        <dbReference type="ARBA" id="ARBA00022839"/>
    </source>
</evidence>
<dbReference type="InterPro" id="IPR036279">
    <property type="entry name" value="5-3_exonuclease_C_sf"/>
</dbReference>
<dbReference type="GO" id="GO:0006261">
    <property type="term" value="P:DNA-templated DNA replication"/>
    <property type="evidence" value="ECO:0007669"/>
    <property type="project" value="UniProtKB-UniRule"/>
</dbReference>
<dbReference type="InterPro" id="IPR002421">
    <property type="entry name" value="5-3_exonuclease"/>
</dbReference>
<evidence type="ECO:0000256" key="2">
    <source>
        <dbReference type="ARBA" id="ARBA00012417"/>
    </source>
</evidence>
<dbReference type="SUPFAM" id="SSF53098">
    <property type="entry name" value="Ribonuclease H-like"/>
    <property type="match status" value="1"/>
</dbReference>
<dbReference type="GO" id="GO:0003887">
    <property type="term" value="F:DNA-directed DNA polymerase activity"/>
    <property type="evidence" value="ECO:0007669"/>
    <property type="project" value="UniProtKB-UniRule"/>
</dbReference>
<keyword evidence="11 16" id="KW-0239">DNA-directed DNA polymerase</keyword>
<dbReference type="Gene3D" id="3.40.50.1010">
    <property type="entry name" value="5'-nuclease"/>
    <property type="match status" value="1"/>
</dbReference>
<evidence type="ECO:0000256" key="9">
    <source>
        <dbReference type="ARBA" id="ARBA00022801"/>
    </source>
</evidence>
<dbReference type="PRINTS" id="PR00868">
    <property type="entry name" value="DNAPOLI"/>
</dbReference>
<keyword evidence="6 16" id="KW-0235">DNA replication</keyword>
<dbReference type="Gene3D" id="3.30.70.370">
    <property type="match status" value="1"/>
</dbReference>
<dbReference type="RefSeq" id="WP_154530570.1">
    <property type="nucleotide sequence ID" value="NZ_VULX01000003.1"/>
</dbReference>
<evidence type="ECO:0000256" key="6">
    <source>
        <dbReference type="ARBA" id="ARBA00022705"/>
    </source>
</evidence>
<evidence type="ECO:0000259" key="17">
    <source>
        <dbReference type="SMART" id="SM00474"/>
    </source>
</evidence>
<dbReference type="PANTHER" id="PTHR10133:SF27">
    <property type="entry name" value="DNA POLYMERASE NU"/>
    <property type="match status" value="1"/>
</dbReference>